<dbReference type="GeneID" id="26905841"/>
<feature type="region of interest" description="Disordered" evidence="1">
    <location>
        <begin position="1"/>
        <end position="84"/>
    </location>
</feature>
<reference evidence="2 3" key="1">
    <citation type="submission" date="2015-07" db="EMBL/GenBank/DDBJ databases">
        <title>High-quality genome of monoxenous trypanosomatid Leptomonas pyrrhocoris.</title>
        <authorList>
            <person name="Flegontov P."/>
            <person name="Butenko A."/>
            <person name="Firsov S."/>
            <person name="Vlcek C."/>
            <person name="Logacheva M.D."/>
            <person name="Field M."/>
            <person name="Filatov D."/>
            <person name="Flegontova O."/>
            <person name="Gerasimov E."/>
            <person name="Jackson A.P."/>
            <person name="Kelly S."/>
            <person name="Opperdoes F."/>
            <person name="O'Reilly A."/>
            <person name="Votypka J."/>
            <person name="Yurchenko V."/>
            <person name="Lukes J."/>
        </authorList>
    </citation>
    <scope>NUCLEOTIDE SEQUENCE [LARGE SCALE GENOMIC DNA]</scope>
    <source>
        <strain evidence="2">H10</strain>
    </source>
</reference>
<name>A0A0M9FZB9_LEPPY</name>
<comment type="caution">
    <text evidence="2">The sequence shown here is derived from an EMBL/GenBank/DDBJ whole genome shotgun (WGS) entry which is preliminary data.</text>
</comment>
<keyword evidence="3" id="KW-1185">Reference proteome</keyword>
<evidence type="ECO:0000313" key="2">
    <source>
        <dbReference type="EMBL" id="KPA79009.1"/>
    </source>
</evidence>
<dbReference type="OrthoDB" id="276821at2759"/>
<evidence type="ECO:0000256" key="1">
    <source>
        <dbReference type="SAM" id="MobiDB-lite"/>
    </source>
</evidence>
<gene>
    <name evidence="2" type="ORF">ABB37_05551</name>
</gene>
<feature type="compositionally biased region" description="Basic and acidic residues" evidence="1">
    <location>
        <begin position="58"/>
        <end position="84"/>
    </location>
</feature>
<sequence>MATLEKLLQSSSLSAQCKSDLRSHVSAVNEESKRLPKQPPTEADADLPSATQMPTDNSFKRRLNDADMEASKERSTRYVSRKQDNEEMVATLSAMSANPSGSYYKKCSTRFVCDDGTRRDPFQASRSRGELSGKDNDFVHRYAEALTKSSIERPAPSDDASVTATEAYKAAFREYTGREPSAKDLAEVDRLTFAFDENGGVGVTQKPHSCYPHMHISSTKTPTTRCTNQVYQPEAPAVRAARSQFPGPIPTWSTTKRSPAVATNGTYQADHQVPMSIKRAALDTMVGSK</sequence>
<proteinExistence type="predicted"/>
<dbReference type="Proteomes" id="UP000037923">
    <property type="component" value="Unassembled WGS sequence"/>
</dbReference>
<dbReference type="EMBL" id="LGTL01000011">
    <property type="protein sequence ID" value="KPA79009.1"/>
    <property type="molecule type" value="Genomic_DNA"/>
</dbReference>
<dbReference type="AlphaFoldDB" id="A0A0M9FZB9"/>
<evidence type="ECO:0000313" key="3">
    <source>
        <dbReference type="Proteomes" id="UP000037923"/>
    </source>
</evidence>
<dbReference type="EMBL" id="LGTL01000011">
    <property type="protein sequence ID" value="KPA79008.1"/>
    <property type="molecule type" value="Genomic_DNA"/>
</dbReference>
<dbReference type="VEuPathDB" id="TriTrypDB:LpyrH10_11_0160"/>
<organism evidence="2 3">
    <name type="scientific">Leptomonas pyrrhocoris</name>
    <name type="common">Firebug parasite</name>
    <dbReference type="NCBI Taxonomy" id="157538"/>
    <lineage>
        <taxon>Eukaryota</taxon>
        <taxon>Discoba</taxon>
        <taxon>Euglenozoa</taxon>
        <taxon>Kinetoplastea</taxon>
        <taxon>Metakinetoplastina</taxon>
        <taxon>Trypanosomatida</taxon>
        <taxon>Trypanosomatidae</taxon>
        <taxon>Leishmaniinae</taxon>
        <taxon>Leptomonas</taxon>
    </lineage>
</organism>
<dbReference type="RefSeq" id="XP_015657448.1">
    <property type="nucleotide sequence ID" value="XM_015803623.1"/>
</dbReference>
<protein>
    <submittedName>
        <fullName evidence="2">Uncharacterized protein</fullName>
    </submittedName>
</protein>
<accession>A0A0M9FZB9</accession>
<dbReference type="OMA" id="CYPHTHI"/>
<feature type="compositionally biased region" description="Polar residues" evidence="1">
    <location>
        <begin position="8"/>
        <end position="17"/>
    </location>
</feature>
<dbReference type="RefSeq" id="XP_015657447.1">
    <property type="nucleotide sequence ID" value="XM_015803622.1"/>
</dbReference>